<dbReference type="RefSeq" id="WP_003008690.1">
    <property type="nucleotide sequence ID" value="NZ_GG668632.1"/>
</dbReference>
<dbReference type="PANTHER" id="PTHR43798">
    <property type="entry name" value="MONOACYLGLYCEROL LIPASE"/>
    <property type="match status" value="1"/>
</dbReference>
<evidence type="ECO:0000256" key="1">
    <source>
        <dbReference type="ARBA" id="ARBA00010088"/>
    </source>
</evidence>
<reference evidence="4 5" key="1">
    <citation type="submission" date="2009-01" db="EMBL/GenBank/DDBJ databases">
        <authorList>
            <person name="Qin X."/>
            <person name="Bachman B."/>
            <person name="Battles P."/>
            <person name="Bell A."/>
            <person name="Bess C."/>
            <person name="Bickham C."/>
            <person name="Chaboub L."/>
            <person name="Chen D."/>
            <person name="Coyle M."/>
            <person name="Deiros D.R."/>
            <person name="Dinh H."/>
            <person name="Forbes L."/>
            <person name="Fowler G."/>
            <person name="Francisco L."/>
            <person name="Fu Q."/>
            <person name="Gubbala S."/>
            <person name="Hale W."/>
            <person name="Han Y."/>
            <person name="Hemphill L."/>
            <person name="Highlander S.K."/>
            <person name="Hirani K."/>
            <person name="Hogues M."/>
            <person name="Jackson L."/>
            <person name="Jakkamsetti A."/>
            <person name="Javaid M."/>
            <person name="Jiang H."/>
            <person name="Korchina V."/>
            <person name="Kovar C."/>
            <person name="Lara F."/>
            <person name="Lee S."/>
            <person name="Mata R."/>
            <person name="Mathew T."/>
            <person name="Moen C."/>
            <person name="Morales K."/>
            <person name="Munidasa M."/>
            <person name="Nazareth L."/>
            <person name="Ngo R."/>
            <person name="Nguyen L."/>
            <person name="Okwuonu G."/>
            <person name="Ongeri F."/>
            <person name="Patil S."/>
            <person name="Petrosino J."/>
            <person name="Pham C."/>
            <person name="Pham P."/>
            <person name="Pu L.-L."/>
            <person name="Puazo M."/>
            <person name="Raj R."/>
            <person name="Reid J."/>
            <person name="Rouhana J."/>
            <person name="Saada N."/>
            <person name="Shang Y."/>
            <person name="Simmons D."/>
            <person name="Thornton R."/>
            <person name="Warren J."/>
            <person name="Weissenberger G."/>
            <person name="Zhang J."/>
            <person name="Zhang L."/>
            <person name="Zhou C."/>
            <person name="Zhu D."/>
            <person name="Muzny D."/>
            <person name="Worley K."/>
            <person name="Gibbs R."/>
        </authorList>
    </citation>
    <scope>NUCLEOTIDE SEQUENCE [LARGE SCALE GENOMIC DNA]</scope>
    <source>
        <strain evidence="4 5">ATCC 33300</strain>
    </source>
</reference>
<proteinExistence type="inferred from homology"/>
<protein>
    <submittedName>
        <fullName evidence="4">Hydrolase, alpha/beta domain protein</fullName>
    </submittedName>
</protein>
<evidence type="ECO:0000313" key="5">
    <source>
        <dbReference type="Proteomes" id="UP000006241"/>
    </source>
</evidence>
<comment type="similarity">
    <text evidence="1">Belongs to the peptidase S33 family.</text>
</comment>
<dbReference type="SUPFAM" id="SSF53474">
    <property type="entry name" value="alpha/beta-Hydrolases"/>
    <property type="match status" value="1"/>
</dbReference>
<evidence type="ECO:0000313" key="4">
    <source>
        <dbReference type="EMBL" id="EEI91320.1"/>
    </source>
</evidence>
<dbReference type="InterPro" id="IPR000073">
    <property type="entry name" value="AB_hydrolase_1"/>
</dbReference>
<name>C2G0E0_SPHSI</name>
<feature type="domain" description="AB hydrolase-1" evidence="3">
    <location>
        <begin position="249"/>
        <end position="356"/>
    </location>
</feature>
<dbReference type="PRINTS" id="PR00793">
    <property type="entry name" value="PROAMNOPTASE"/>
</dbReference>
<dbReference type="ESTHER" id="9sphi-c2g0e0">
    <property type="family name" value="Proline_iminopeptidase"/>
</dbReference>
<dbReference type="HOGENOM" id="CLU_540684_0_0_10"/>
<gene>
    <name evidence="4" type="ORF">HMPREF0765_3040</name>
</gene>
<dbReference type="InterPro" id="IPR050266">
    <property type="entry name" value="AB_hydrolase_sf"/>
</dbReference>
<dbReference type="InterPro" id="IPR029058">
    <property type="entry name" value="AB_hydrolase_fold"/>
</dbReference>
<dbReference type="GO" id="GO:0006508">
    <property type="term" value="P:proteolysis"/>
    <property type="evidence" value="ECO:0007669"/>
    <property type="project" value="InterPro"/>
</dbReference>
<dbReference type="Proteomes" id="UP000006241">
    <property type="component" value="Unassembled WGS sequence"/>
</dbReference>
<accession>C2G0E0</accession>
<sequence>MKWYKLALVMLLTNTVFGQSKKQLKLSAIAGSQFNTSASQFNTNLSTGINTCALGAGSSIYFRNLFLETEFQFLNGGKSNVENKLTLSGINSSLSIGYNLFPSGKWHLEPAIGLASLNNKIIRDDIKNNQSTYFTKSSTAIVPSLNFSLTNQSGLFYGIKTGYNLSLNKNDAWKNGIDKNPSIFTDPINSIFVQLRLGGVIDLKKKNKAVERKLISNQPPTQHIQMNTNLVANDTDKIFSELYANPDKPTLILLHGGPGYPGDLTQVINMLNERFQIITFHQRGTKKSPCKSKNYTMEAYLSDIEAVRQFYKIDKFHLWGHSWGGLYAQVYAEKYPDNLLSLFLCSPGSGTNEQWKMTEKEVLLFNKSKTSRWKWTQMGTNSLLGMLGSEKAYKRLFKQVMINYNEEFVQKDSLNVNADLDLLKAAPINKTRKEIVKYPLLTGLINPDFKITVTYGEHDIYKASKDFVSNRYPTATFVTITRSGHIPWIHNPAAYNEILSMHYQ</sequence>
<dbReference type="Pfam" id="PF00561">
    <property type="entry name" value="Abhydrolase_1"/>
    <property type="match status" value="1"/>
</dbReference>
<comment type="caution">
    <text evidence="4">The sequence shown here is derived from an EMBL/GenBank/DDBJ whole genome shotgun (WGS) entry which is preliminary data.</text>
</comment>
<dbReference type="InterPro" id="IPR002410">
    <property type="entry name" value="Peptidase_S33"/>
</dbReference>
<organism evidence="4 5">
    <name type="scientific">Sphingobacterium spiritivorum ATCC 33300</name>
    <dbReference type="NCBI Taxonomy" id="525372"/>
    <lineage>
        <taxon>Bacteria</taxon>
        <taxon>Pseudomonadati</taxon>
        <taxon>Bacteroidota</taxon>
        <taxon>Sphingobacteriia</taxon>
        <taxon>Sphingobacteriales</taxon>
        <taxon>Sphingobacteriaceae</taxon>
        <taxon>Sphingobacterium</taxon>
    </lineage>
</organism>
<dbReference type="GO" id="GO:0008233">
    <property type="term" value="F:peptidase activity"/>
    <property type="evidence" value="ECO:0007669"/>
    <property type="project" value="InterPro"/>
</dbReference>
<dbReference type="Gene3D" id="3.40.50.1820">
    <property type="entry name" value="alpha/beta hydrolase"/>
    <property type="match status" value="1"/>
</dbReference>
<dbReference type="EMBL" id="ACHB01000070">
    <property type="protein sequence ID" value="EEI91320.1"/>
    <property type="molecule type" value="Genomic_DNA"/>
</dbReference>
<evidence type="ECO:0000256" key="2">
    <source>
        <dbReference type="ARBA" id="ARBA00022801"/>
    </source>
</evidence>
<evidence type="ECO:0000259" key="3">
    <source>
        <dbReference type="Pfam" id="PF00561"/>
    </source>
</evidence>
<dbReference type="AlphaFoldDB" id="C2G0E0"/>
<keyword evidence="2 4" id="KW-0378">Hydrolase</keyword>